<keyword evidence="4" id="KW-0548">Nucleotidyltransferase</keyword>
<dbReference type="EMBL" id="CAJNYV010005643">
    <property type="protein sequence ID" value="CAF3769605.1"/>
    <property type="molecule type" value="Genomic_DNA"/>
</dbReference>
<dbReference type="Proteomes" id="UP000663838">
    <property type="component" value="Unassembled WGS sequence"/>
</dbReference>
<feature type="compositionally biased region" description="Low complexity" evidence="7">
    <location>
        <begin position="281"/>
        <end position="295"/>
    </location>
</feature>
<organism evidence="9 10">
    <name type="scientific">Rotaria socialis</name>
    <dbReference type="NCBI Taxonomy" id="392032"/>
    <lineage>
        <taxon>Eukaryota</taxon>
        <taxon>Metazoa</taxon>
        <taxon>Spiralia</taxon>
        <taxon>Gnathifera</taxon>
        <taxon>Rotifera</taxon>
        <taxon>Eurotatoria</taxon>
        <taxon>Bdelloidea</taxon>
        <taxon>Philodinida</taxon>
        <taxon>Philodinidae</taxon>
        <taxon>Rotaria</taxon>
    </lineage>
</organism>
<keyword evidence="6" id="KW-0521">NADP</keyword>
<evidence type="ECO:0000256" key="2">
    <source>
        <dbReference type="ARBA" id="ARBA00022676"/>
    </source>
</evidence>
<dbReference type="GO" id="GO:0106274">
    <property type="term" value="F:NAD+-protein-arginine ADP-ribosyltransferase activity"/>
    <property type="evidence" value="ECO:0007669"/>
    <property type="project" value="UniProtKB-EC"/>
</dbReference>
<evidence type="ECO:0000256" key="6">
    <source>
        <dbReference type="RuleBase" id="RU361228"/>
    </source>
</evidence>
<gene>
    <name evidence="8" type="ORF">KIK155_LOCUS30743</name>
    <name evidence="9" type="ORF">TOA249_LOCUS23146</name>
</gene>
<protein>
    <recommendedName>
        <fullName evidence="6">NAD(P)(+)--arginine ADP-ribosyltransferase</fullName>
        <ecNumber evidence="6">2.4.2.31</ecNumber>
    </recommendedName>
    <alternativeName>
        <fullName evidence="6">Mono(ADP-ribosyl)transferase</fullName>
    </alternativeName>
</protein>
<accession>A0A821P2G9</accession>
<comment type="similarity">
    <text evidence="1 6">Belongs to the Arg-specific ADP-ribosyltransferase family.</text>
</comment>
<dbReference type="Gene3D" id="3.90.176.10">
    <property type="entry name" value="Toxin ADP-ribosyltransferase, Chain A, domain 1"/>
    <property type="match status" value="1"/>
</dbReference>
<feature type="region of interest" description="Disordered" evidence="7">
    <location>
        <begin position="244"/>
        <end position="295"/>
    </location>
</feature>
<dbReference type="PROSITE" id="PS51996">
    <property type="entry name" value="TR_MART"/>
    <property type="match status" value="1"/>
</dbReference>
<reference evidence="9" key="1">
    <citation type="submission" date="2021-02" db="EMBL/GenBank/DDBJ databases">
        <authorList>
            <person name="Nowell W R."/>
        </authorList>
    </citation>
    <scope>NUCLEOTIDE SEQUENCE</scope>
</reference>
<keyword evidence="3 6" id="KW-0808">Transferase</keyword>
<proteinExistence type="inferred from homology"/>
<keyword evidence="6" id="KW-0520">NAD</keyword>
<sequence length="347" mass="38191">MATPKGSGKTLTTARYADICDEPVTHLLAPIKGYQDVPLVSLEESLQPVSHFFNEIQENAWVAKENCQQPKQDLSQDEAAAIHLYTMQFDGGPSLFYVLNRTLRAENRKNLVPWFSFLKLFLTAVYKLPSCAQTVWRGVRDVDLSSKYPKGKKLAWWGVSSCTTNVEVLKNNQFLGNTGTRTIFSIECQNGKPIKLHSYYHNSEEEVILMPGIYLEVIGQLSPATGLHIIQLKEINPPFPLVKPPYNKSDAPNPAATATPLKAVSTSAVSTVPKSNAPTASMQQQPSSVSSSTKQLASDLCAPKVEAKATPHNTGDVQTKVKLGNMLSYFNSSFQNISKGGTRCYSY</sequence>
<dbReference type="Pfam" id="PF01129">
    <property type="entry name" value="ART"/>
    <property type="match status" value="1"/>
</dbReference>
<feature type="compositionally biased region" description="Polar residues" evidence="7">
    <location>
        <begin position="264"/>
        <end position="280"/>
    </location>
</feature>
<evidence type="ECO:0000256" key="1">
    <source>
        <dbReference type="ARBA" id="ARBA00009558"/>
    </source>
</evidence>
<dbReference type="Proteomes" id="UP000663865">
    <property type="component" value="Unassembled WGS sequence"/>
</dbReference>
<evidence type="ECO:0000256" key="7">
    <source>
        <dbReference type="SAM" id="MobiDB-lite"/>
    </source>
</evidence>
<keyword evidence="2 6" id="KW-0328">Glycosyltransferase</keyword>
<comment type="catalytic activity">
    <reaction evidence="5 6">
        <text>L-arginyl-[protein] + NAD(+) = N(omega)-(ADP-D-ribosyl)-L-arginyl-[protein] + nicotinamide + H(+)</text>
        <dbReference type="Rhea" id="RHEA:19149"/>
        <dbReference type="Rhea" id="RHEA-COMP:10532"/>
        <dbReference type="Rhea" id="RHEA-COMP:15087"/>
        <dbReference type="ChEBI" id="CHEBI:15378"/>
        <dbReference type="ChEBI" id="CHEBI:17154"/>
        <dbReference type="ChEBI" id="CHEBI:29965"/>
        <dbReference type="ChEBI" id="CHEBI:57540"/>
        <dbReference type="ChEBI" id="CHEBI:142554"/>
        <dbReference type="EC" id="2.4.2.31"/>
    </reaction>
</comment>
<evidence type="ECO:0000256" key="5">
    <source>
        <dbReference type="ARBA" id="ARBA00047597"/>
    </source>
</evidence>
<comment type="caution">
    <text evidence="9">The sequence shown here is derived from an EMBL/GenBank/DDBJ whole genome shotgun (WGS) entry which is preliminary data.</text>
</comment>
<evidence type="ECO:0000313" key="9">
    <source>
        <dbReference type="EMBL" id="CAF4797607.1"/>
    </source>
</evidence>
<evidence type="ECO:0000256" key="3">
    <source>
        <dbReference type="ARBA" id="ARBA00022679"/>
    </source>
</evidence>
<dbReference type="EMBL" id="CAJOBS010002186">
    <property type="protein sequence ID" value="CAF4797607.1"/>
    <property type="molecule type" value="Genomic_DNA"/>
</dbReference>
<dbReference type="AlphaFoldDB" id="A0A821P2G9"/>
<dbReference type="GO" id="GO:0016779">
    <property type="term" value="F:nucleotidyltransferase activity"/>
    <property type="evidence" value="ECO:0007669"/>
    <property type="project" value="UniProtKB-KW"/>
</dbReference>
<evidence type="ECO:0000313" key="10">
    <source>
        <dbReference type="Proteomes" id="UP000663838"/>
    </source>
</evidence>
<dbReference type="EC" id="2.4.2.31" evidence="6"/>
<evidence type="ECO:0000313" key="8">
    <source>
        <dbReference type="EMBL" id="CAF3769605.1"/>
    </source>
</evidence>
<evidence type="ECO:0000256" key="4">
    <source>
        <dbReference type="ARBA" id="ARBA00022695"/>
    </source>
</evidence>
<name>A0A821P2G9_9BILA</name>
<dbReference type="SUPFAM" id="SSF56399">
    <property type="entry name" value="ADP-ribosylation"/>
    <property type="match status" value="1"/>
</dbReference>
<dbReference type="InterPro" id="IPR000768">
    <property type="entry name" value="ART"/>
</dbReference>